<reference evidence="2" key="1">
    <citation type="journal article" date="2014" name="Cell">
        <title>The Architecture of a Scrambled Genome Reveals Massive Levels of Genomic Rearrangement during Development.</title>
        <authorList>
            <person name="Chen X."/>
            <person name="Bracht J.R."/>
            <person name="Goldman A.D."/>
            <person name="Dolzhenko E."/>
            <person name="Clay D.M."/>
            <person name="Swart E.C."/>
            <person name="Perlman D.H."/>
            <person name="Doak T.G."/>
            <person name="Stuart A."/>
            <person name="Amemiya C.T."/>
            <person name="Sebra R.P."/>
            <person name="Landweber L.F."/>
        </authorList>
    </citation>
    <scope>NUCLEOTIDE SEQUENCE [LARGE SCALE GENOMIC DNA]</scope>
    <source>
        <strain evidence="2">JRB310</strain>
    </source>
</reference>
<proteinExistence type="predicted"/>
<dbReference type="EMBL" id="ARYC01004717">
    <property type="protein sequence ID" value="KEJ82758.1"/>
    <property type="molecule type" value="Genomic_DNA"/>
</dbReference>
<name>A0A073HXK9_9SPIT</name>
<keyword evidence="2" id="KW-1185">Reference proteome</keyword>
<accession>A0A073HXK9</accession>
<protein>
    <submittedName>
        <fullName evidence="1">Uncharacterized protein</fullName>
    </submittedName>
</protein>
<dbReference type="Proteomes" id="UP000053232">
    <property type="component" value="Unassembled WGS sequence"/>
</dbReference>
<comment type="caution">
    <text evidence="1">The sequence shown here is derived from an EMBL/GenBank/DDBJ whole genome shotgun (WGS) entry which is preliminary data.</text>
</comment>
<gene>
    <name evidence="1" type="ORF">OXYTRIMIC_679</name>
</gene>
<evidence type="ECO:0000313" key="1">
    <source>
        <dbReference type="EMBL" id="KEJ82758.1"/>
    </source>
</evidence>
<organism evidence="1 2">
    <name type="scientific">Oxytricha trifallax</name>
    <dbReference type="NCBI Taxonomy" id="1172189"/>
    <lineage>
        <taxon>Eukaryota</taxon>
        <taxon>Sar</taxon>
        <taxon>Alveolata</taxon>
        <taxon>Ciliophora</taxon>
        <taxon>Intramacronucleata</taxon>
        <taxon>Spirotrichea</taxon>
        <taxon>Stichotrichia</taxon>
        <taxon>Sporadotrichida</taxon>
        <taxon>Oxytrichidae</taxon>
        <taxon>Oxytrichinae</taxon>
        <taxon>Oxytricha</taxon>
    </lineage>
</organism>
<dbReference type="AlphaFoldDB" id="A0A073HXK9"/>
<evidence type="ECO:0000313" key="2">
    <source>
        <dbReference type="Proteomes" id="UP000053232"/>
    </source>
</evidence>
<sequence length="185" mass="21248">MSQMDVNHHTFNMKYNKFIDEINMSYQLSTIIFYIHIQIGGILHQETSVIGSTRNSKKLIKDYKFISADYLLVQREQAIHIYEIDVPEPPIHQIPIDYNGPILYNLNFNIAQFAVGVVLTRDGYFQVADIMKSGYKNKYKHQVIQGLPLCQVSLGNGDDFENREKFSCIIKVKNGQLAVLLGSMQ</sequence>